<organism evidence="2">
    <name type="scientific">Bontang virus</name>
    <dbReference type="NCBI Taxonomy" id="1332245"/>
    <lineage>
        <taxon>Viruses</taxon>
        <taxon>Riboviria</taxon>
        <taxon>Orthornavirae</taxon>
        <taxon>Pisuviricota</taxon>
        <taxon>Pisoniviricetes</taxon>
        <taxon>Nidovirales</taxon>
        <taxon>Mesnidovirineae</taxon>
        <taxon>Mesoniviridae</taxon>
        <taxon>Hexponivirinae</taxon>
        <taxon>Alphamesonivirus</taxon>
        <taxon>Namcalivirus</taxon>
        <taxon>Alphamesonivirus cavallyense</taxon>
    </lineage>
</organism>
<keyword evidence="1" id="KW-1133">Transmembrane helix</keyword>
<reference evidence="2" key="1">
    <citation type="journal article" date="2014" name="Virol. J.">
        <title>Mesoniviruses are mosquito-specific viruses with extensive geographic distribution and host range.</title>
        <authorList>
            <person name="Vasilakis N."/>
            <person name="Guzman H."/>
            <person name="Firth C."/>
            <person name="Forrester N.L."/>
            <person name="Widen S.G."/>
            <person name="Wood T.G."/>
            <person name="Rossi S.L."/>
            <person name="Ghedin E."/>
            <person name="Popov V."/>
            <person name="Blasdell K.R."/>
            <person name="Walker P."/>
            <person name="Tesh R.B."/>
        </authorList>
    </citation>
    <scope>NUCLEOTIDE SEQUENCE</scope>
    <source>
        <strain evidence="2">JKT9876</strain>
        <strain evidence="3">JKT9891</strain>
    </source>
</reference>
<name>X2C474_9NIDO</name>
<feature type="transmembrane region" description="Helical" evidence="1">
    <location>
        <begin position="891"/>
        <end position="908"/>
    </location>
</feature>
<protein>
    <submittedName>
        <fullName evidence="2">ORF3</fullName>
    </submittedName>
</protein>
<keyword evidence="1" id="KW-0472">Membrane</keyword>
<evidence type="ECO:0000313" key="2">
    <source>
        <dbReference type="EMBL" id="AGL73181.1"/>
    </source>
</evidence>
<dbReference type="EMBL" id="KC807169">
    <property type="protein sequence ID" value="AGL73184.1"/>
    <property type="molecule type" value="Genomic_RNA"/>
</dbReference>
<sequence>MINSTKCPLTLRTPTTLMPIKAPRSKTVHHQTLITEMPRHQNLNAKASSRTNRLINANPISKTNSKNSKTNKVKPQQANLKRSVNQITMQSSQKLKSLHLAPTSPNPMVSATKSDLNITHETSWDGERMKRLDQVSSSSSSQKWYPALTKSTIGVKLKEQTVFSILSVLVYLFKTQPSNATQSSTMQTSRTTRSPTTSKTYLTHSMQFFSAHAMPLNLVPYLLLLLMLNQANCSTRIDLSTHHIVSYNKPLIVVDDFLKTTLKYNFGTDLYNSAINYKTSFELLLNNFKTPYQPLVDAFYILFSYLGITPVSHPFRDYLFETSPCPLKITTTTSNVTTIGAHFTKILEDGDLAMEPLASYWLRHTDDIHVYTRSQLWAFICPSEFAPASIFLPDYTPTIYNIATSFCKAISYDNTLSDPEAEVCNKVNFITPKRAQSRRKRWDSSYVCGWPLVSSTAKLLGGECTTNIDIGSLKSSLTAIQNFSAQNSELINDLQSQLSVVNARTNLHYNQLQQLVTDINEHQIKYVTDINNLISQIRNNTNRMKARVSINSIIMSYTNSLFRVYQNIVDYRFAYIETLSSIQEHYHFPSEHLQAFNIPLLAKLREHGFSIPMINSNIPYSYGKVKYINVSGINFYDLEFDIYIPVIKLPHENDSSYFHSTLSALPVGINNSLVTYNTYQGNAICTDTYCLESPVNGFCHEGEGYWYCGRHYIKTLHKITSLYTMPTKFAESAMFIPPHTMYFVHNTSYTINHGSSLQALAGSVLMLNCNSTVQISGYSFNSSDFVSCTTMNENNVFIHPSLRQSDENFYIPPTRVDLLEKLYTRDVLPIIKDIQQDRSITIDTTDDEQLQQQYETLKNDFNAKYAALNIENKRIYALINSMHSIHNETSYVLYLVIAIIVFIVLKFIRLI</sequence>
<evidence type="ECO:0000256" key="1">
    <source>
        <dbReference type="SAM" id="Phobius"/>
    </source>
</evidence>
<proteinExistence type="predicted"/>
<evidence type="ECO:0000313" key="3">
    <source>
        <dbReference type="EMBL" id="AGL73184.1"/>
    </source>
</evidence>
<keyword evidence="1" id="KW-0812">Transmembrane</keyword>
<dbReference type="EMBL" id="KC807168">
    <property type="protein sequence ID" value="AGL73181.1"/>
    <property type="molecule type" value="Genomic_RNA"/>
</dbReference>
<accession>X2C474</accession>